<evidence type="ECO:0000256" key="1">
    <source>
        <dbReference type="ARBA" id="ARBA00005417"/>
    </source>
</evidence>
<evidence type="ECO:0000259" key="5">
    <source>
        <dbReference type="PROSITE" id="PS50893"/>
    </source>
</evidence>
<keyword evidence="4" id="KW-0067">ATP-binding</keyword>
<dbReference type="STRING" id="1134406.ADN00_03190"/>
<organism evidence="6 7">
    <name type="scientific">Ornatilinea apprima</name>
    <dbReference type="NCBI Taxonomy" id="1134406"/>
    <lineage>
        <taxon>Bacteria</taxon>
        <taxon>Bacillati</taxon>
        <taxon>Chloroflexota</taxon>
        <taxon>Anaerolineae</taxon>
        <taxon>Anaerolineales</taxon>
        <taxon>Anaerolineaceae</taxon>
        <taxon>Ornatilinea</taxon>
    </lineage>
</organism>
<dbReference type="Pfam" id="PF13732">
    <property type="entry name" value="DrrA1-3_C"/>
    <property type="match status" value="1"/>
</dbReference>
<comment type="similarity">
    <text evidence="1">Belongs to the ABC transporter superfamily.</text>
</comment>
<dbReference type="InterPro" id="IPR003439">
    <property type="entry name" value="ABC_transporter-like_ATP-bd"/>
</dbReference>
<keyword evidence="2" id="KW-0813">Transport</keyword>
<feature type="domain" description="ABC transporter" evidence="5">
    <location>
        <begin position="12"/>
        <end position="241"/>
    </location>
</feature>
<dbReference type="GO" id="GO:0016887">
    <property type="term" value="F:ATP hydrolysis activity"/>
    <property type="evidence" value="ECO:0007669"/>
    <property type="project" value="InterPro"/>
</dbReference>
<accession>A0A0P6XGW8</accession>
<evidence type="ECO:0000313" key="6">
    <source>
        <dbReference type="EMBL" id="KPL79345.1"/>
    </source>
</evidence>
<evidence type="ECO:0000256" key="2">
    <source>
        <dbReference type="ARBA" id="ARBA00022448"/>
    </source>
</evidence>
<name>A0A0P6XGW8_9CHLR</name>
<dbReference type="PANTHER" id="PTHR43335">
    <property type="entry name" value="ABC TRANSPORTER, ATP-BINDING PROTEIN"/>
    <property type="match status" value="1"/>
</dbReference>
<dbReference type="AlphaFoldDB" id="A0A0P6XGW8"/>
<dbReference type="Pfam" id="PF00005">
    <property type="entry name" value="ABC_tran"/>
    <property type="match status" value="1"/>
</dbReference>
<evidence type="ECO:0000313" key="7">
    <source>
        <dbReference type="Proteomes" id="UP000050417"/>
    </source>
</evidence>
<dbReference type="InterPro" id="IPR025302">
    <property type="entry name" value="DrrA1/2-like_C"/>
</dbReference>
<dbReference type="SUPFAM" id="SSF52540">
    <property type="entry name" value="P-loop containing nucleoside triphosphate hydrolases"/>
    <property type="match status" value="1"/>
</dbReference>
<dbReference type="EMBL" id="LGCL01000014">
    <property type="protein sequence ID" value="KPL79345.1"/>
    <property type="molecule type" value="Genomic_DNA"/>
</dbReference>
<dbReference type="PROSITE" id="PS00211">
    <property type="entry name" value="ABC_TRANSPORTER_1"/>
    <property type="match status" value="1"/>
</dbReference>
<evidence type="ECO:0000256" key="3">
    <source>
        <dbReference type="ARBA" id="ARBA00022741"/>
    </source>
</evidence>
<proteinExistence type="inferred from homology"/>
<dbReference type="CDD" id="cd03230">
    <property type="entry name" value="ABC_DR_subfamily_A"/>
    <property type="match status" value="1"/>
</dbReference>
<sequence>MIKQTSNGKAAIRCENLTRYYGDVAALKQLNLTVPEGSIFGFLGRNGAGKTTTIRLLTGLAHPTQGSAWVAGVETTNGDDSAREQFGYLPQEPAFYTWMTASEFLNYCAQIYNIPEKQRKARVAEILEQVGLKEAAKRKIAGFSGGMRQRLGIAQAMIHNPPVLFLDEPTSALDPAGRYEVLDMIERLRGQVTVFLSTHILSDVERICDQVAVIHKGELLLVSDREALLEHYASNAAEIELDSSSLDQLAAVKQQLEQQEWVSRILEDQNVLRVMVDDLATARQNLLPLVAACHLVVNRFEWVRSSLEEIFLKVSE</sequence>
<dbReference type="OrthoDB" id="9775135at2"/>
<dbReference type="Proteomes" id="UP000050417">
    <property type="component" value="Unassembled WGS sequence"/>
</dbReference>
<dbReference type="RefSeq" id="WP_075061515.1">
    <property type="nucleotide sequence ID" value="NZ_LGCL01000014.1"/>
</dbReference>
<dbReference type="GO" id="GO:0005524">
    <property type="term" value="F:ATP binding"/>
    <property type="evidence" value="ECO:0007669"/>
    <property type="project" value="UniProtKB-KW"/>
</dbReference>
<dbReference type="InterPro" id="IPR017871">
    <property type="entry name" value="ABC_transporter-like_CS"/>
</dbReference>
<dbReference type="PATRIC" id="fig|1134406.4.peg.2050"/>
<dbReference type="InterPro" id="IPR003593">
    <property type="entry name" value="AAA+_ATPase"/>
</dbReference>
<dbReference type="PANTHER" id="PTHR43335:SF4">
    <property type="entry name" value="ABC TRANSPORTER, ATP-BINDING PROTEIN"/>
    <property type="match status" value="1"/>
</dbReference>
<keyword evidence="7" id="KW-1185">Reference proteome</keyword>
<comment type="caution">
    <text evidence="6">The sequence shown here is derived from an EMBL/GenBank/DDBJ whole genome shotgun (WGS) entry which is preliminary data.</text>
</comment>
<gene>
    <name evidence="6" type="ORF">ADN00_03190</name>
</gene>
<evidence type="ECO:0000256" key="4">
    <source>
        <dbReference type="ARBA" id="ARBA00022840"/>
    </source>
</evidence>
<dbReference type="PROSITE" id="PS50893">
    <property type="entry name" value="ABC_TRANSPORTER_2"/>
    <property type="match status" value="1"/>
</dbReference>
<protein>
    <recommendedName>
        <fullName evidence="5">ABC transporter domain-containing protein</fullName>
    </recommendedName>
</protein>
<dbReference type="InterPro" id="IPR027417">
    <property type="entry name" value="P-loop_NTPase"/>
</dbReference>
<dbReference type="SMART" id="SM00382">
    <property type="entry name" value="AAA"/>
    <property type="match status" value="1"/>
</dbReference>
<keyword evidence="3" id="KW-0547">Nucleotide-binding</keyword>
<reference evidence="6" key="1">
    <citation type="submission" date="2015-07" db="EMBL/GenBank/DDBJ databases">
        <title>Genome sequence of Ornatilinea apprima DSM 23815.</title>
        <authorList>
            <person name="Hemp J."/>
            <person name="Ward L.M."/>
            <person name="Pace L.A."/>
            <person name="Fischer W.W."/>
        </authorList>
    </citation>
    <scope>NUCLEOTIDE SEQUENCE [LARGE SCALE GENOMIC DNA]</scope>
    <source>
        <strain evidence="6">P3M-1</strain>
    </source>
</reference>
<dbReference type="Gene3D" id="3.40.50.300">
    <property type="entry name" value="P-loop containing nucleotide triphosphate hydrolases"/>
    <property type="match status" value="1"/>
</dbReference>